<comment type="similarity">
    <text evidence="2 6">Belongs to the TUBGCP family.</text>
</comment>
<evidence type="ECO:0000256" key="3">
    <source>
        <dbReference type="ARBA" id="ARBA00022490"/>
    </source>
</evidence>
<evidence type="ECO:0000256" key="1">
    <source>
        <dbReference type="ARBA" id="ARBA00004267"/>
    </source>
</evidence>
<proteinExistence type="inferred from homology"/>
<dbReference type="GO" id="GO:0000930">
    <property type="term" value="C:gamma-tubulin complex"/>
    <property type="evidence" value="ECO:0007669"/>
    <property type="project" value="TreeGrafter"/>
</dbReference>
<keyword evidence="3 6" id="KW-0963">Cytoplasm</keyword>
<name>A0A0R3WD87_TAEAS</name>
<dbReference type="GO" id="GO:0051011">
    <property type="term" value="F:microtubule minus-end binding"/>
    <property type="evidence" value="ECO:0007669"/>
    <property type="project" value="TreeGrafter"/>
</dbReference>
<gene>
    <name evidence="9" type="ORF">TASK_LOCUS8720</name>
</gene>
<dbReference type="Pfam" id="PF04130">
    <property type="entry name" value="GCP_C_terminal"/>
    <property type="match status" value="1"/>
</dbReference>
<comment type="subcellular location">
    <subcellularLocation>
        <location evidence="1 6">Cytoplasm</location>
        <location evidence="1 6">Cytoskeleton</location>
        <location evidence="1 6">Microtubule organizing center</location>
    </subcellularLocation>
</comment>
<sequence length="599" mass="67492">MLHELIFCLHGFPGDICSHLSVDDPSQASEYRLKLLSERLPFIAPSEIGLIKQLHQIGENYLRLQKFIGDFCVPGSGSLYLTALACGIDEVLEEYRATIASLEADLLRVPYFGITYIFSKAEPFRTILSSLARLLDLCIQKHQDNSCIINSVLLLNISPAITLILKHLLQLFRHQLSSWLLYGAINDPYKEFCVSREGELVPDRFPNTISPTLANDILYAGKAVRSGGTELSDRLEETFSQRFVELEKAELIEGVDEGLERLIRDIWLYVSEAVWRRMFDEFGLVHNLNLVRDVMLLGRGELYVAFFDNLLAEGDGTGRSVLDRPIPATVAEAKNLSYVVGAAFLAAARSVGMEDEELISRFRFVVSTNPQEEALLSQDLGDDEVEVVGYHPTAWDCLRLEFVSIPTGLETVFTESALASYTRLFHFLLTVRRTEHALNVAWRGAKRSIDRHIHLLHHQMSFIVNHLNCYLQIDVIASAYERLLKAFNAHSDGQELGCVEGLHEAFLVDLESQTLLHHPRLRSILFRLLYICRRRRGNDSLTTASAFEHLAFTLLSALTAASETSSITRMIGGGGASHISQLVLRLDYNHFFTKPQARK</sequence>
<evidence type="ECO:0000259" key="7">
    <source>
        <dbReference type="Pfam" id="PF04130"/>
    </source>
</evidence>
<dbReference type="EMBL" id="UYRS01018871">
    <property type="protein sequence ID" value="VDK40902.1"/>
    <property type="molecule type" value="Genomic_DNA"/>
</dbReference>
<evidence type="ECO:0000313" key="10">
    <source>
        <dbReference type="Proteomes" id="UP000282613"/>
    </source>
</evidence>
<feature type="domain" description="Gamma tubulin complex component C-terminal" evidence="7">
    <location>
        <begin position="284"/>
        <end position="592"/>
    </location>
</feature>
<dbReference type="GO" id="GO:0005874">
    <property type="term" value="C:microtubule"/>
    <property type="evidence" value="ECO:0007669"/>
    <property type="project" value="UniProtKB-KW"/>
</dbReference>
<dbReference type="OrthoDB" id="78652at2759"/>
<dbReference type="Gene3D" id="1.20.120.1900">
    <property type="entry name" value="Gamma-tubulin complex, C-terminal domain"/>
    <property type="match status" value="1"/>
</dbReference>
<accession>A0A0R3WD87</accession>
<dbReference type="GO" id="GO:0000922">
    <property type="term" value="C:spindle pole"/>
    <property type="evidence" value="ECO:0007669"/>
    <property type="project" value="InterPro"/>
</dbReference>
<dbReference type="WBParaSite" id="TASK_0000871901-mRNA-1">
    <property type="protein sequence ID" value="TASK_0000871901-mRNA-1"/>
    <property type="gene ID" value="TASK_0000871901"/>
</dbReference>
<dbReference type="InterPro" id="IPR042241">
    <property type="entry name" value="GCP_C_sf"/>
</dbReference>
<keyword evidence="4 6" id="KW-0493">Microtubule</keyword>
<protein>
    <recommendedName>
        <fullName evidence="6">Gamma-tubulin complex component</fullName>
    </recommendedName>
</protein>
<evidence type="ECO:0000256" key="5">
    <source>
        <dbReference type="ARBA" id="ARBA00023212"/>
    </source>
</evidence>
<dbReference type="GO" id="GO:0051225">
    <property type="term" value="P:spindle assembly"/>
    <property type="evidence" value="ECO:0007669"/>
    <property type="project" value="TreeGrafter"/>
</dbReference>
<dbReference type="InterPro" id="IPR040457">
    <property type="entry name" value="GCP_C"/>
</dbReference>
<dbReference type="GO" id="GO:0031122">
    <property type="term" value="P:cytoplasmic microtubule organization"/>
    <property type="evidence" value="ECO:0007669"/>
    <property type="project" value="TreeGrafter"/>
</dbReference>
<evidence type="ECO:0000259" key="8">
    <source>
        <dbReference type="Pfam" id="PF17681"/>
    </source>
</evidence>
<keyword evidence="5 6" id="KW-0206">Cytoskeleton</keyword>
<dbReference type="GO" id="GO:0007020">
    <property type="term" value="P:microtubule nucleation"/>
    <property type="evidence" value="ECO:0007669"/>
    <property type="project" value="InterPro"/>
</dbReference>
<reference evidence="11" key="1">
    <citation type="submission" date="2017-02" db="UniProtKB">
        <authorList>
            <consortium name="WormBaseParasite"/>
        </authorList>
    </citation>
    <scope>IDENTIFICATION</scope>
</reference>
<dbReference type="Proteomes" id="UP000282613">
    <property type="component" value="Unassembled WGS sequence"/>
</dbReference>
<feature type="domain" description="Gamma tubulin complex component protein N-terminal" evidence="8">
    <location>
        <begin position="2"/>
        <end position="281"/>
    </location>
</feature>
<dbReference type="STRING" id="60517.A0A0R3WD87"/>
<dbReference type="AlphaFoldDB" id="A0A0R3WD87"/>
<dbReference type="PANTHER" id="PTHR19302:SF27">
    <property type="entry name" value="GAMMA-TUBULIN COMPLEX COMPONENT 4"/>
    <property type="match status" value="1"/>
</dbReference>
<evidence type="ECO:0000256" key="4">
    <source>
        <dbReference type="ARBA" id="ARBA00022701"/>
    </source>
</evidence>
<dbReference type="PANTHER" id="PTHR19302">
    <property type="entry name" value="GAMMA TUBULIN COMPLEX PROTEIN"/>
    <property type="match status" value="1"/>
</dbReference>
<keyword evidence="10" id="KW-1185">Reference proteome</keyword>
<organism evidence="11">
    <name type="scientific">Taenia asiatica</name>
    <name type="common">Asian tapeworm</name>
    <dbReference type="NCBI Taxonomy" id="60517"/>
    <lineage>
        <taxon>Eukaryota</taxon>
        <taxon>Metazoa</taxon>
        <taxon>Spiralia</taxon>
        <taxon>Lophotrochozoa</taxon>
        <taxon>Platyhelminthes</taxon>
        <taxon>Cestoda</taxon>
        <taxon>Eucestoda</taxon>
        <taxon>Cyclophyllidea</taxon>
        <taxon>Taeniidae</taxon>
        <taxon>Taenia</taxon>
    </lineage>
</organism>
<dbReference type="GO" id="GO:0051321">
    <property type="term" value="P:meiotic cell cycle"/>
    <property type="evidence" value="ECO:0007669"/>
    <property type="project" value="TreeGrafter"/>
</dbReference>
<dbReference type="InterPro" id="IPR007259">
    <property type="entry name" value="GCP"/>
</dbReference>
<evidence type="ECO:0000256" key="6">
    <source>
        <dbReference type="RuleBase" id="RU363050"/>
    </source>
</evidence>
<dbReference type="GO" id="GO:0043015">
    <property type="term" value="F:gamma-tubulin binding"/>
    <property type="evidence" value="ECO:0007669"/>
    <property type="project" value="InterPro"/>
</dbReference>
<evidence type="ECO:0000313" key="9">
    <source>
        <dbReference type="EMBL" id="VDK40902.1"/>
    </source>
</evidence>
<dbReference type="InterPro" id="IPR041470">
    <property type="entry name" value="GCP_N"/>
</dbReference>
<evidence type="ECO:0000313" key="11">
    <source>
        <dbReference type="WBParaSite" id="TASK_0000871901-mRNA-1"/>
    </source>
</evidence>
<evidence type="ECO:0000256" key="2">
    <source>
        <dbReference type="ARBA" id="ARBA00010337"/>
    </source>
</evidence>
<dbReference type="GO" id="GO:0000278">
    <property type="term" value="P:mitotic cell cycle"/>
    <property type="evidence" value="ECO:0007669"/>
    <property type="project" value="TreeGrafter"/>
</dbReference>
<dbReference type="Pfam" id="PF17681">
    <property type="entry name" value="GCP_N_terminal"/>
    <property type="match status" value="1"/>
</dbReference>
<reference evidence="9 10" key="2">
    <citation type="submission" date="2018-11" db="EMBL/GenBank/DDBJ databases">
        <authorList>
            <consortium name="Pathogen Informatics"/>
        </authorList>
    </citation>
    <scope>NUCLEOTIDE SEQUENCE [LARGE SCALE GENOMIC DNA]</scope>
</reference>